<sequence length="39" mass="4880">MHNKFGKKEVLWGFFLCFFKRMIFPDLQKSNITKMKYYN</sequence>
<dbReference type="AlphaFoldDB" id="A0AB33AMV3"/>
<reference evidence="1 2" key="1">
    <citation type="journal article" date="2013" name="BMC Microbiol.">
        <title>Dynamics of fecal microbial communities in children with diarrhea of unknown etiology and genomic analysis of associated Streptococcus lutetiensis.</title>
        <authorList>
            <person name="Jin D."/>
            <person name="Chen C."/>
            <person name="Li L."/>
            <person name="Lu S."/>
            <person name="Li Z."/>
            <person name="Zhou Z."/>
            <person name="Jing H."/>
            <person name="Xu Y."/>
            <person name="Du P."/>
            <person name="Wang H."/>
            <person name="Xiong Y."/>
            <person name="Zheng H."/>
            <person name="Bai X."/>
            <person name="Sun H."/>
            <person name="Wang L."/>
            <person name="Ye C."/>
            <person name="Gottschalk M."/>
            <person name="Xu J."/>
        </authorList>
    </citation>
    <scope>NUCLEOTIDE SEQUENCE [LARGE SCALE GENOMIC DNA]</scope>
    <source>
        <strain evidence="1 2">033</strain>
    </source>
</reference>
<protein>
    <submittedName>
        <fullName evidence="1">Uncharacterized protein</fullName>
    </submittedName>
</protein>
<name>A0AB33AMV3_9STRE</name>
<proteinExistence type="predicted"/>
<keyword evidence="2" id="KW-1185">Reference proteome</keyword>
<accession>A0AB33AMV3</accession>
<dbReference type="Proteomes" id="UP000015268">
    <property type="component" value="Chromosome"/>
</dbReference>
<organism evidence="1 2">
    <name type="scientific">Streptococcus lutetiensis 033</name>
    <dbReference type="NCBI Taxonomy" id="1076934"/>
    <lineage>
        <taxon>Bacteria</taxon>
        <taxon>Bacillati</taxon>
        <taxon>Bacillota</taxon>
        <taxon>Bacilli</taxon>
        <taxon>Lactobacillales</taxon>
        <taxon>Streptococcaceae</taxon>
        <taxon>Streptococcus</taxon>
    </lineage>
</organism>
<evidence type="ECO:0000313" key="2">
    <source>
        <dbReference type="Proteomes" id="UP000015268"/>
    </source>
</evidence>
<dbReference type="EMBL" id="CP003025">
    <property type="protein sequence ID" value="AGS05992.1"/>
    <property type="molecule type" value="Genomic_DNA"/>
</dbReference>
<dbReference type="KEGG" id="slu:KE3_1521"/>
<gene>
    <name evidence="1" type="ORF">KE3_1521</name>
</gene>
<evidence type="ECO:0000313" key="1">
    <source>
        <dbReference type="EMBL" id="AGS05992.1"/>
    </source>
</evidence>